<dbReference type="GO" id="GO:0003677">
    <property type="term" value="F:DNA binding"/>
    <property type="evidence" value="ECO:0007669"/>
    <property type="project" value="TreeGrafter"/>
</dbReference>
<comment type="similarity">
    <text evidence="5">Belongs to the class I-like SAM-binding methyltransferase superfamily. C5-methyltransferase family.</text>
</comment>
<name>A0A2T4ATK2_TRIHA</name>
<dbReference type="PRINTS" id="PR00105">
    <property type="entry name" value="C5METTRFRASE"/>
</dbReference>
<evidence type="ECO:0000313" key="7">
    <source>
        <dbReference type="EMBL" id="PTB60397.1"/>
    </source>
</evidence>
<dbReference type="RefSeq" id="XP_024780074.1">
    <property type="nucleotide sequence ID" value="XM_024916648.1"/>
</dbReference>
<accession>A0A2T4ATK2</accession>
<dbReference type="EC" id="2.1.1.37" evidence="1"/>
<evidence type="ECO:0000256" key="5">
    <source>
        <dbReference type="PROSITE-ProRule" id="PRU01016"/>
    </source>
</evidence>
<dbReference type="STRING" id="983964.A0A2T4ATK2"/>
<keyword evidence="2 5" id="KW-0489">Methyltransferase</keyword>
<organism evidence="7 8">
    <name type="scientific">Trichoderma harzianum CBS 226.95</name>
    <dbReference type="NCBI Taxonomy" id="983964"/>
    <lineage>
        <taxon>Eukaryota</taxon>
        <taxon>Fungi</taxon>
        <taxon>Dikarya</taxon>
        <taxon>Ascomycota</taxon>
        <taxon>Pezizomycotina</taxon>
        <taxon>Sordariomycetes</taxon>
        <taxon>Hypocreomycetidae</taxon>
        <taxon>Hypocreales</taxon>
        <taxon>Hypocreaceae</taxon>
        <taxon>Trichoderma</taxon>
    </lineage>
</organism>
<sequence length="662" mass="76160">MSPRIVIDSISDEEVQFLTSRIAASEDRQRVTSTVTLGRASDEDEGDVQELVELFEEEVIDLTGHELEHGPHGQLHEGELPIEKYRDPRSGAQFSRGDLIQVRNVELGTYEIEFVQIRIIARDRHGHYKIRGLPFVRTRMLRGKLLRKVNEICMLLHIQRRDNGEELPAVLVDVIPTSIVKRRELVITNAVYPEHCYNATSLGFNVGDEQMQQRRAEIHGYLVCRWKFTIYFTMQHQSRATRPEEEVLERVQLDDVPSSRYRVSDERLCNQWRGGRTKGGSWPPRGSGIIDLDSRLNTTRSSSNRRKEQKYTFFDSFSGAGGVSRGAQSSGFKVQYAMSIDEFIRDTRDRLMRVDVLHLSPPCQYFSPAHTRESVHDETNIFALFGCRELINKLRPRLVTLEQTFGITHERHHQYLRGLIGDYTQLGYSVRWKVVRLCTWGLAQDRKRLIILAAAPGEKLPPFPKPTHSENGTGGLQPFTTIRKAIGSIRVGDDLHNLDTVKYYRPRRAPLDPNRLAGTITTGGSEVYYPDGTRDFTLREYACIQGFPKCHKFIGTKTSIRRQIGNAFPSNTIRVLYRHLEDWLLQQDRMTRYQPITDEVLIVDNSDNDNSDNDNSDEYLRWHTSPGVPSSPEMDEDVMEIDCPQERFRNNLHRGSSFVDLT</sequence>
<dbReference type="PANTHER" id="PTHR10629">
    <property type="entry name" value="CYTOSINE-SPECIFIC METHYLTRANSFERASE"/>
    <property type="match status" value="1"/>
</dbReference>
<gene>
    <name evidence="7" type="ORF">M431DRAFT_489166</name>
</gene>
<evidence type="ECO:0000256" key="1">
    <source>
        <dbReference type="ARBA" id="ARBA00011975"/>
    </source>
</evidence>
<evidence type="ECO:0000256" key="2">
    <source>
        <dbReference type="ARBA" id="ARBA00022603"/>
    </source>
</evidence>
<dbReference type="Gene3D" id="3.40.50.150">
    <property type="entry name" value="Vaccinia Virus protein VP39"/>
    <property type="match status" value="1"/>
</dbReference>
<dbReference type="Pfam" id="PF00145">
    <property type="entry name" value="DNA_methylase"/>
    <property type="match status" value="2"/>
</dbReference>
<keyword evidence="8" id="KW-1185">Reference proteome</keyword>
<dbReference type="InterPro" id="IPR029063">
    <property type="entry name" value="SAM-dependent_MTases_sf"/>
</dbReference>
<feature type="active site" evidence="5">
    <location>
        <position position="363"/>
    </location>
</feature>
<evidence type="ECO:0000256" key="3">
    <source>
        <dbReference type="ARBA" id="ARBA00022679"/>
    </source>
</evidence>
<feature type="region of interest" description="Disordered" evidence="6">
    <location>
        <begin position="604"/>
        <end position="635"/>
    </location>
</feature>
<dbReference type="EMBL" id="KZ679675">
    <property type="protein sequence ID" value="PTB60397.1"/>
    <property type="molecule type" value="Genomic_DNA"/>
</dbReference>
<dbReference type="PROSITE" id="PS51679">
    <property type="entry name" value="SAM_MT_C5"/>
    <property type="match status" value="1"/>
</dbReference>
<protein>
    <recommendedName>
        <fullName evidence="1">DNA (cytosine-5-)-methyltransferase</fullName>
        <ecNumber evidence="1">2.1.1.37</ecNumber>
    </recommendedName>
</protein>
<dbReference type="Proteomes" id="UP000241690">
    <property type="component" value="Unassembled WGS sequence"/>
</dbReference>
<dbReference type="PANTHER" id="PTHR10629:SF52">
    <property type="entry name" value="DNA (CYTOSINE-5)-METHYLTRANSFERASE 1"/>
    <property type="match status" value="1"/>
</dbReference>
<dbReference type="InterPro" id="IPR050390">
    <property type="entry name" value="C5-Methyltransferase"/>
</dbReference>
<keyword evidence="3 5" id="KW-0808">Transferase</keyword>
<dbReference type="GO" id="GO:0003886">
    <property type="term" value="F:DNA (cytosine-5-)-methyltransferase activity"/>
    <property type="evidence" value="ECO:0007669"/>
    <property type="project" value="UniProtKB-EC"/>
</dbReference>
<dbReference type="GeneID" id="36625217"/>
<dbReference type="GO" id="GO:0005634">
    <property type="term" value="C:nucleus"/>
    <property type="evidence" value="ECO:0007669"/>
    <property type="project" value="TreeGrafter"/>
</dbReference>
<feature type="compositionally biased region" description="Acidic residues" evidence="6">
    <location>
        <begin position="606"/>
        <end position="617"/>
    </location>
</feature>
<evidence type="ECO:0000256" key="6">
    <source>
        <dbReference type="SAM" id="MobiDB-lite"/>
    </source>
</evidence>
<proteinExistence type="inferred from homology"/>
<evidence type="ECO:0000313" key="8">
    <source>
        <dbReference type="Proteomes" id="UP000241690"/>
    </source>
</evidence>
<dbReference type="GO" id="GO:0044027">
    <property type="term" value="P:negative regulation of gene expression via chromosomal CpG island methylation"/>
    <property type="evidence" value="ECO:0007669"/>
    <property type="project" value="TreeGrafter"/>
</dbReference>
<reference evidence="7 8" key="1">
    <citation type="submission" date="2016-07" db="EMBL/GenBank/DDBJ databases">
        <title>Multiple horizontal gene transfer events from other fungi enriched the ability of initially mycotrophic Trichoderma (Ascomycota) to feed on dead plant biomass.</title>
        <authorList>
            <consortium name="DOE Joint Genome Institute"/>
            <person name="Aerts A."/>
            <person name="Atanasova L."/>
            <person name="Chenthamara K."/>
            <person name="Zhang J."/>
            <person name="Grujic M."/>
            <person name="Henrissat B."/>
            <person name="Kuo A."/>
            <person name="Salamov A."/>
            <person name="Lipzen A."/>
            <person name="Labutti K."/>
            <person name="Barry K."/>
            <person name="Miao Y."/>
            <person name="Rahimi M.J."/>
            <person name="Shen Q."/>
            <person name="Grigoriev I.V."/>
            <person name="Kubicek C.P."/>
            <person name="Druzhinina I.S."/>
        </authorList>
    </citation>
    <scope>NUCLEOTIDE SEQUENCE [LARGE SCALE GENOMIC DNA]</scope>
    <source>
        <strain evidence="7 8">CBS 226.95</strain>
    </source>
</reference>
<evidence type="ECO:0000256" key="4">
    <source>
        <dbReference type="ARBA" id="ARBA00022691"/>
    </source>
</evidence>
<dbReference type="InterPro" id="IPR001525">
    <property type="entry name" value="C5_MeTfrase"/>
</dbReference>
<dbReference type="Gene3D" id="3.90.120.10">
    <property type="entry name" value="DNA Methylase, subunit A, domain 2"/>
    <property type="match status" value="1"/>
</dbReference>
<dbReference type="GO" id="GO:0032259">
    <property type="term" value="P:methylation"/>
    <property type="evidence" value="ECO:0007669"/>
    <property type="project" value="UniProtKB-KW"/>
</dbReference>
<dbReference type="AlphaFoldDB" id="A0A2T4ATK2"/>
<keyword evidence="4 5" id="KW-0949">S-adenosyl-L-methionine</keyword>
<dbReference type="SUPFAM" id="SSF53335">
    <property type="entry name" value="S-adenosyl-L-methionine-dependent methyltransferases"/>
    <property type="match status" value="1"/>
</dbReference>